<dbReference type="PANTHER" id="PTHR37305">
    <property type="entry name" value="INTEGRAL MEMBRANE PROTEIN-RELATED"/>
    <property type="match status" value="1"/>
</dbReference>
<gene>
    <name evidence="2" type="ORF">GCM10009849_16860</name>
</gene>
<comment type="caution">
    <text evidence="2">The sequence shown here is derived from an EMBL/GenBank/DDBJ whole genome shotgun (WGS) entry which is preliminary data.</text>
</comment>
<feature type="transmembrane region" description="Helical" evidence="1">
    <location>
        <begin position="120"/>
        <end position="139"/>
    </location>
</feature>
<keyword evidence="1" id="KW-0812">Transmembrane</keyword>
<keyword evidence="1" id="KW-0472">Membrane</keyword>
<sequence length="266" mass="27908">MLTSVFLKTLRDQLRALAGWAVAIAVLVAMYAAIWPSIRDQPSMNAFLDQMPEALRSLFAMSGADMSTPTGYIKIELLSFMGPIVVLLYAIGTGVAAVAGEEDHHTLELLLSTPLSRTRIVLEKAAAMAVGTVFLAATMGASLMVEGSWTGMDLPADKVFAAMGHLALLGLVFGALGLALSAATGRAGLSKGLPAALAVLAYVVNGLGGVVDWLKPVQKYSPLYQYSGHDPLVNGVDWPSAWIALGTAVVLAVLAVVAFRRRDVAV</sequence>
<protein>
    <recommendedName>
        <fullName evidence="4">ABC-2 type transport system permease protein</fullName>
    </recommendedName>
</protein>
<feature type="transmembrane region" description="Helical" evidence="1">
    <location>
        <begin position="192"/>
        <end position="214"/>
    </location>
</feature>
<proteinExistence type="predicted"/>
<feature type="transmembrane region" description="Helical" evidence="1">
    <location>
        <begin position="159"/>
        <end position="180"/>
    </location>
</feature>
<dbReference type="RefSeq" id="WP_344299256.1">
    <property type="nucleotide sequence ID" value="NZ_BAAAQW010000004.1"/>
</dbReference>
<keyword evidence="3" id="KW-1185">Reference proteome</keyword>
<reference evidence="2 3" key="1">
    <citation type="journal article" date="2019" name="Int. J. Syst. Evol. Microbiol.">
        <title>The Global Catalogue of Microorganisms (GCM) 10K type strain sequencing project: providing services to taxonomists for standard genome sequencing and annotation.</title>
        <authorList>
            <consortium name="The Broad Institute Genomics Platform"/>
            <consortium name="The Broad Institute Genome Sequencing Center for Infectious Disease"/>
            <person name="Wu L."/>
            <person name="Ma J."/>
        </authorList>
    </citation>
    <scope>NUCLEOTIDE SEQUENCE [LARGE SCALE GENOMIC DNA]</scope>
    <source>
        <strain evidence="2 3">JCM 16034</strain>
    </source>
</reference>
<dbReference type="Proteomes" id="UP001500432">
    <property type="component" value="Unassembled WGS sequence"/>
</dbReference>
<dbReference type="PANTHER" id="PTHR37305:SF1">
    <property type="entry name" value="MEMBRANE PROTEIN"/>
    <property type="match status" value="1"/>
</dbReference>
<feature type="transmembrane region" description="Helical" evidence="1">
    <location>
        <begin position="77"/>
        <end position="99"/>
    </location>
</feature>
<name>A0ABN3BRU8_9MICC</name>
<dbReference type="Pfam" id="PF12679">
    <property type="entry name" value="ABC2_membrane_2"/>
    <property type="match status" value="1"/>
</dbReference>
<evidence type="ECO:0000256" key="1">
    <source>
        <dbReference type="SAM" id="Phobius"/>
    </source>
</evidence>
<organism evidence="2 3">
    <name type="scientific">Sinomonas flava</name>
    <dbReference type="NCBI Taxonomy" id="496857"/>
    <lineage>
        <taxon>Bacteria</taxon>
        <taxon>Bacillati</taxon>
        <taxon>Actinomycetota</taxon>
        <taxon>Actinomycetes</taxon>
        <taxon>Micrococcales</taxon>
        <taxon>Micrococcaceae</taxon>
        <taxon>Sinomonas</taxon>
    </lineage>
</organism>
<evidence type="ECO:0008006" key="4">
    <source>
        <dbReference type="Google" id="ProtNLM"/>
    </source>
</evidence>
<feature type="transmembrane region" description="Helical" evidence="1">
    <location>
        <begin position="241"/>
        <end position="259"/>
    </location>
</feature>
<accession>A0ABN3BRU8</accession>
<evidence type="ECO:0000313" key="2">
    <source>
        <dbReference type="EMBL" id="GAA2199636.1"/>
    </source>
</evidence>
<keyword evidence="1" id="KW-1133">Transmembrane helix</keyword>
<evidence type="ECO:0000313" key="3">
    <source>
        <dbReference type="Proteomes" id="UP001500432"/>
    </source>
</evidence>
<feature type="transmembrane region" description="Helical" evidence="1">
    <location>
        <begin position="17"/>
        <end position="38"/>
    </location>
</feature>
<dbReference type="EMBL" id="BAAAQW010000004">
    <property type="protein sequence ID" value="GAA2199636.1"/>
    <property type="molecule type" value="Genomic_DNA"/>
</dbReference>